<reference evidence="1 2" key="1">
    <citation type="submission" date="2019-03" db="EMBL/GenBank/DDBJ databases">
        <title>Diversity of the mouse oral microbiome.</title>
        <authorList>
            <person name="Joseph S."/>
            <person name="Aduse-Opoku J."/>
            <person name="Curtis M."/>
            <person name="Wade W."/>
            <person name="Hashim A."/>
        </authorList>
    </citation>
    <scope>NUCLEOTIDE SEQUENCE [LARGE SCALE GENOMIC DNA]</scope>
    <source>
        <strain evidence="1 2">P2318</strain>
    </source>
</reference>
<gene>
    <name evidence="1" type="ORF">E4T97_13555</name>
</gene>
<protein>
    <submittedName>
        <fullName evidence="1">Uncharacterized protein</fullName>
    </submittedName>
</protein>
<dbReference type="PROSITE" id="PS51257">
    <property type="entry name" value="PROKAR_LIPOPROTEIN"/>
    <property type="match status" value="1"/>
</dbReference>
<dbReference type="AlphaFoldDB" id="A0A7K3MIA7"/>
<proteinExistence type="predicted"/>
<dbReference type="OrthoDB" id="795425at2"/>
<evidence type="ECO:0000313" key="1">
    <source>
        <dbReference type="EMBL" id="TFU48116.1"/>
    </source>
</evidence>
<dbReference type="EMBL" id="SPPV01000030">
    <property type="protein sequence ID" value="TFU48116.1"/>
    <property type="molecule type" value="Genomic_DNA"/>
</dbReference>
<comment type="caution">
    <text evidence="1">The sequence shown here is derived from an EMBL/GenBank/DDBJ whole genome shotgun (WGS) entry which is preliminary data.</text>
</comment>
<evidence type="ECO:0000313" key="2">
    <source>
        <dbReference type="Proteomes" id="UP000298073"/>
    </source>
</evidence>
<organism evidence="1 2">
    <name type="scientific">Bacteroides acidifaciens</name>
    <dbReference type="NCBI Taxonomy" id="85831"/>
    <lineage>
        <taxon>Bacteria</taxon>
        <taxon>Pseudomonadati</taxon>
        <taxon>Bacteroidota</taxon>
        <taxon>Bacteroidia</taxon>
        <taxon>Bacteroidales</taxon>
        <taxon>Bacteroidaceae</taxon>
        <taxon>Bacteroides</taxon>
    </lineage>
</organism>
<accession>A0A7K3MIA7</accession>
<dbReference type="RefSeq" id="WP_135038451.1">
    <property type="nucleotide sequence ID" value="NZ_BLLS01000013.1"/>
</dbReference>
<sequence>MKKTNLILLLLLWSLACHSQTIDEAANDTTITTEYNDGVLWLYEDIENVTVGTTCYKIKDYGKQYQIHIYIYNHSDTPLLFDPTKVSASLATKTGDTLQLQVYTNEMFQRKVRRSQTWAMALYGFSTGLSAGMAGYSTSYSTTYSPNGLPYTTVTQHYDANAAFQANMVASHQIQTLGNMMQNEREVKEQGYLKMNTIHPGECIVGYMNIKRKKGTIMTVFIPVNDVVYSFDWDVR</sequence>
<name>A0A7K3MIA7_9BACE</name>
<dbReference type="Proteomes" id="UP000298073">
    <property type="component" value="Unassembled WGS sequence"/>
</dbReference>